<dbReference type="EMBL" id="MIYY01000012">
    <property type="protein sequence ID" value="OIR23379.1"/>
    <property type="molecule type" value="Genomic_DNA"/>
</dbReference>
<proteinExistence type="predicted"/>
<sequence length="275" mass="31164">MYNKITLLGNAQDAGRPQLGCNEKCCVDARKNKQLSRMPVSLGLDGDEVGIVEATRCIEAQLSSINNPQISEIWLTHAHLGHIEGLGQFGRESLNSKGVKLRCSDSVAKYVTSHPIWQKLFDRGNLILDTFYSNNVIPIKVPHRAQDFETHSFLFKGNKKNLLFLPDHDNWEQTLDLVGHKSPKEWFSSIDADIILLDGTFWNLDELDGRVQKEVPHPPVVNTLDLIGKRKSGDPRIIFIHLNHTNPLHYSDSKEYRKVQAMGWEIGQEGMEFSL</sequence>
<dbReference type="Proteomes" id="UP000183138">
    <property type="component" value="Unassembled WGS sequence"/>
</dbReference>
<comment type="caution">
    <text evidence="1">The sequence shown here is derived from an EMBL/GenBank/DDBJ whole genome shotgun (WGS) entry which is preliminary data.</text>
</comment>
<evidence type="ECO:0000313" key="1">
    <source>
        <dbReference type="EMBL" id="OIR23379.1"/>
    </source>
</evidence>
<evidence type="ECO:0000313" key="2">
    <source>
        <dbReference type="Proteomes" id="UP000183138"/>
    </source>
</evidence>
<dbReference type="InterPro" id="IPR036866">
    <property type="entry name" value="RibonucZ/Hydroxyglut_hydro"/>
</dbReference>
<dbReference type="AlphaFoldDB" id="A0A1J5TT62"/>
<protein>
    <submittedName>
        <fullName evidence="1">Uncharacterized protein</fullName>
    </submittedName>
</protein>
<gene>
    <name evidence="1" type="ORF">BEU00_00595</name>
</gene>
<dbReference type="SUPFAM" id="SSF56281">
    <property type="entry name" value="Metallo-hydrolase/oxidoreductase"/>
    <property type="match status" value="1"/>
</dbReference>
<name>A0A1J5TT62_9ARCH</name>
<accession>A0A1J5TT62</accession>
<reference evidence="1 2" key="1">
    <citation type="submission" date="2016-08" db="EMBL/GenBank/DDBJ databases">
        <title>New Insights into Marine Group III Euryarchaeota, from dark to light.</title>
        <authorList>
            <person name="Haro-Moreno J.M."/>
            <person name="Rodriguez-Valera F."/>
            <person name="Lopez-Garcia P."/>
            <person name="Moreira D."/>
            <person name="Martin-Cuadrado A.B."/>
        </authorList>
    </citation>
    <scope>NUCLEOTIDE SEQUENCE [LARGE SCALE GENOMIC DNA]</scope>
    <source>
        <strain evidence="1">CG-Epi3</strain>
    </source>
</reference>
<organism evidence="1 2">
    <name type="scientific">Marine Group III euryarchaeote CG-Epi3</name>
    <dbReference type="NCBI Taxonomy" id="1888997"/>
    <lineage>
        <taxon>Archaea</taxon>
        <taxon>Methanobacteriati</taxon>
        <taxon>Thermoplasmatota</taxon>
        <taxon>Thermoplasmata</taxon>
        <taxon>Candidatus Thermoprofundales</taxon>
    </lineage>
</organism>
<dbReference type="Gene3D" id="3.60.15.10">
    <property type="entry name" value="Ribonuclease Z/Hydroxyacylglutathione hydrolase-like"/>
    <property type="match status" value="1"/>
</dbReference>